<protein>
    <recommendedName>
        <fullName evidence="10">Flagellar protein FliL</fullName>
    </recommendedName>
</protein>
<evidence type="ECO:0000256" key="9">
    <source>
        <dbReference type="ARBA" id="ARBA00023136"/>
    </source>
</evidence>
<keyword evidence="5 10" id="KW-0145">Chemotaxis</keyword>
<name>A0A1G7UKU0_9RHOB</name>
<comment type="similarity">
    <text evidence="3 10">Belongs to the FliL family.</text>
</comment>
<comment type="subcellular location">
    <subcellularLocation>
        <location evidence="10">Cell inner membrane</location>
    </subcellularLocation>
    <subcellularLocation>
        <location evidence="2">Cell membrane</location>
        <topology evidence="2">Single-pass membrane protein</topology>
    </subcellularLocation>
</comment>
<evidence type="ECO:0000256" key="3">
    <source>
        <dbReference type="ARBA" id="ARBA00008281"/>
    </source>
</evidence>
<keyword evidence="14" id="KW-1185">Reference proteome</keyword>
<dbReference type="GO" id="GO:0006935">
    <property type="term" value="P:chemotaxis"/>
    <property type="evidence" value="ECO:0007669"/>
    <property type="project" value="UniProtKB-KW"/>
</dbReference>
<feature type="region of interest" description="Disordered" evidence="11">
    <location>
        <begin position="42"/>
        <end position="77"/>
    </location>
</feature>
<evidence type="ECO:0000313" key="13">
    <source>
        <dbReference type="EMBL" id="SDG47350.1"/>
    </source>
</evidence>
<dbReference type="GO" id="GO:0009425">
    <property type="term" value="C:bacterial-type flagellum basal body"/>
    <property type="evidence" value="ECO:0007669"/>
    <property type="project" value="InterPro"/>
</dbReference>
<dbReference type="Proteomes" id="UP000199399">
    <property type="component" value="Unassembled WGS sequence"/>
</dbReference>
<evidence type="ECO:0000256" key="10">
    <source>
        <dbReference type="RuleBase" id="RU364125"/>
    </source>
</evidence>
<feature type="chain" id="PRO_5011517803" description="Flagellar protein FliL" evidence="12">
    <location>
        <begin position="26"/>
        <end position="185"/>
    </location>
</feature>
<feature type="compositionally biased region" description="Basic and acidic residues" evidence="11">
    <location>
        <begin position="49"/>
        <end position="77"/>
    </location>
</feature>
<keyword evidence="6" id="KW-0812">Transmembrane</keyword>
<evidence type="ECO:0000256" key="1">
    <source>
        <dbReference type="ARBA" id="ARBA00002254"/>
    </source>
</evidence>
<comment type="function">
    <text evidence="1 10">Controls the rotational direction of flagella during chemotaxis.</text>
</comment>
<evidence type="ECO:0000256" key="8">
    <source>
        <dbReference type="ARBA" id="ARBA00022989"/>
    </source>
</evidence>
<dbReference type="OrthoDB" id="7725598at2"/>
<evidence type="ECO:0000256" key="5">
    <source>
        <dbReference type="ARBA" id="ARBA00022500"/>
    </source>
</evidence>
<dbReference type="EMBL" id="FNBP01000008">
    <property type="protein sequence ID" value="SDG47350.1"/>
    <property type="molecule type" value="Genomic_DNA"/>
</dbReference>
<keyword evidence="7 10" id="KW-0283">Flagellar rotation</keyword>
<evidence type="ECO:0000313" key="14">
    <source>
        <dbReference type="Proteomes" id="UP000199399"/>
    </source>
</evidence>
<gene>
    <name evidence="13" type="ORF">SAMN04489759_10825</name>
</gene>
<dbReference type="Pfam" id="PF03748">
    <property type="entry name" value="FliL"/>
    <property type="match status" value="1"/>
</dbReference>
<evidence type="ECO:0000256" key="4">
    <source>
        <dbReference type="ARBA" id="ARBA00022475"/>
    </source>
</evidence>
<evidence type="ECO:0000256" key="7">
    <source>
        <dbReference type="ARBA" id="ARBA00022779"/>
    </source>
</evidence>
<keyword evidence="9 10" id="KW-0472">Membrane</keyword>
<evidence type="ECO:0000256" key="11">
    <source>
        <dbReference type="SAM" id="MobiDB-lite"/>
    </source>
</evidence>
<keyword evidence="12" id="KW-0732">Signal</keyword>
<accession>A0A1G7UKU0</accession>
<dbReference type="STRING" id="218672.SAMN04489759_10825"/>
<sequence length="185" mass="19810">MKKIVAILAVALLCAVAAIGGAALAIGPSTMLKMVGLGGDTPAETQDAEGEKYAKADGDKDDGHGGKDEHGKDGKEAKAKMPVMPFPEIIVNVTDTGPQGGKTSRFLKLNMLMVYDDTLEGADRLVAREIYLRDSFQDFLRQLHVSDLSGSYGLAMLKTELLRRARAVGHTEAPREILIADMVVQ</sequence>
<keyword evidence="4" id="KW-1003">Cell membrane</keyword>
<proteinExistence type="inferred from homology"/>
<dbReference type="AlphaFoldDB" id="A0A1G7UKU0"/>
<dbReference type="RefSeq" id="WP_093743213.1">
    <property type="nucleotide sequence ID" value="NZ_FNBP01000008.1"/>
</dbReference>
<dbReference type="InterPro" id="IPR005503">
    <property type="entry name" value="FliL"/>
</dbReference>
<evidence type="ECO:0000256" key="2">
    <source>
        <dbReference type="ARBA" id="ARBA00004162"/>
    </source>
</evidence>
<organism evidence="13 14">
    <name type="scientific">Sulfitobacter delicatus</name>
    <dbReference type="NCBI Taxonomy" id="218672"/>
    <lineage>
        <taxon>Bacteria</taxon>
        <taxon>Pseudomonadati</taxon>
        <taxon>Pseudomonadota</taxon>
        <taxon>Alphaproteobacteria</taxon>
        <taxon>Rhodobacterales</taxon>
        <taxon>Roseobacteraceae</taxon>
        <taxon>Sulfitobacter</taxon>
    </lineage>
</organism>
<keyword evidence="8" id="KW-1133">Transmembrane helix</keyword>
<keyword evidence="10" id="KW-0997">Cell inner membrane</keyword>
<dbReference type="GO" id="GO:0005886">
    <property type="term" value="C:plasma membrane"/>
    <property type="evidence" value="ECO:0007669"/>
    <property type="project" value="UniProtKB-SubCell"/>
</dbReference>
<reference evidence="14" key="1">
    <citation type="submission" date="2016-10" db="EMBL/GenBank/DDBJ databases">
        <authorList>
            <person name="Varghese N."/>
            <person name="Submissions S."/>
        </authorList>
    </citation>
    <scope>NUCLEOTIDE SEQUENCE [LARGE SCALE GENOMIC DNA]</scope>
    <source>
        <strain evidence="14">DSM 16477</strain>
    </source>
</reference>
<keyword evidence="13" id="KW-0966">Cell projection</keyword>
<feature type="signal peptide" evidence="12">
    <location>
        <begin position="1"/>
        <end position="25"/>
    </location>
</feature>
<keyword evidence="13" id="KW-0282">Flagellum</keyword>
<evidence type="ECO:0000256" key="6">
    <source>
        <dbReference type="ARBA" id="ARBA00022692"/>
    </source>
</evidence>
<dbReference type="GO" id="GO:0071973">
    <property type="term" value="P:bacterial-type flagellum-dependent cell motility"/>
    <property type="evidence" value="ECO:0007669"/>
    <property type="project" value="InterPro"/>
</dbReference>
<evidence type="ECO:0000256" key="12">
    <source>
        <dbReference type="SAM" id="SignalP"/>
    </source>
</evidence>
<keyword evidence="13" id="KW-0969">Cilium</keyword>